<evidence type="ECO:0000256" key="1">
    <source>
        <dbReference type="ARBA" id="ARBA00004141"/>
    </source>
</evidence>
<feature type="transmembrane region" description="Helical" evidence="13">
    <location>
        <begin position="73"/>
        <end position="96"/>
    </location>
</feature>
<evidence type="ECO:0000256" key="12">
    <source>
        <dbReference type="ARBA" id="ARBA00034430"/>
    </source>
</evidence>
<dbReference type="GO" id="GO:0005267">
    <property type="term" value="F:potassium channel activity"/>
    <property type="evidence" value="ECO:0007669"/>
    <property type="project" value="UniProtKB-KW"/>
</dbReference>
<evidence type="ECO:0000256" key="9">
    <source>
        <dbReference type="ARBA" id="ARBA00023065"/>
    </source>
</evidence>
<dbReference type="Pfam" id="PF06736">
    <property type="entry name" value="TMEM175"/>
    <property type="match status" value="1"/>
</dbReference>
<keyword evidence="8 13" id="KW-1133">Transmembrane helix</keyword>
<organism evidence="14 15">
    <name type="scientific">Methanobrevibacter millerae</name>
    <dbReference type="NCBI Taxonomy" id="230361"/>
    <lineage>
        <taxon>Archaea</taxon>
        <taxon>Methanobacteriati</taxon>
        <taxon>Methanobacteriota</taxon>
        <taxon>Methanomada group</taxon>
        <taxon>Methanobacteria</taxon>
        <taxon>Methanobacteriales</taxon>
        <taxon>Methanobacteriaceae</taxon>
        <taxon>Methanobrevibacter</taxon>
    </lineage>
</organism>
<comment type="subcellular location">
    <subcellularLocation>
        <location evidence="1">Membrane</location>
        <topology evidence="1">Multi-pass membrane protein</topology>
    </subcellularLocation>
</comment>
<comment type="catalytic activity">
    <reaction evidence="12">
        <text>K(+)(in) = K(+)(out)</text>
        <dbReference type="Rhea" id="RHEA:29463"/>
        <dbReference type="ChEBI" id="CHEBI:29103"/>
    </reaction>
</comment>
<feature type="transmembrane region" description="Helical" evidence="13">
    <location>
        <begin position="12"/>
        <end position="31"/>
    </location>
</feature>
<evidence type="ECO:0000313" key="14">
    <source>
        <dbReference type="EMBL" id="MBE6506157.1"/>
    </source>
</evidence>
<comment type="caution">
    <text evidence="14">The sequence shown here is derived from an EMBL/GenBank/DDBJ whole genome shotgun (WGS) entry which is preliminary data.</text>
</comment>
<keyword evidence="9" id="KW-0406">Ion transport</keyword>
<name>A0A8T3VEI1_9EURY</name>
<dbReference type="Proteomes" id="UP000762703">
    <property type="component" value="Unassembled WGS sequence"/>
</dbReference>
<dbReference type="EMBL" id="SUTE01000091">
    <property type="protein sequence ID" value="MBE6506157.1"/>
    <property type="molecule type" value="Genomic_DNA"/>
</dbReference>
<evidence type="ECO:0000256" key="11">
    <source>
        <dbReference type="ARBA" id="ARBA00023303"/>
    </source>
</evidence>
<feature type="transmembrane region" description="Helical" evidence="13">
    <location>
        <begin position="167"/>
        <end position="187"/>
    </location>
</feature>
<evidence type="ECO:0000256" key="2">
    <source>
        <dbReference type="ARBA" id="ARBA00006920"/>
    </source>
</evidence>
<keyword evidence="6" id="KW-0631">Potassium channel</keyword>
<evidence type="ECO:0000256" key="6">
    <source>
        <dbReference type="ARBA" id="ARBA00022826"/>
    </source>
</evidence>
<evidence type="ECO:0000256" key="7">
    <source>
        <dbReference type="ARBA" id="ARBA00022958"/>
    </source>
</evidence>
<keyword evidence="11" id="KW-0407">Ion channel</keyword>
<keyword evidence="4" id="KW-0633">Potassium transport</keyword>
<dbReference type="RefSeq" id="WP_303737824.1">
    <property type="nucleotide sequence ID" value="NZ_SUTE01000091.1"/>
</dbReference>
<evidence type="ECO:0000256" key="13">
    <source>
        <dbReference type="SAM" id="Phobius"/>
    </source>
</evidence>
<dbReference type="GO" id="GO:0016020">
    <property type="term" value="C:membrane"/>
    <property type="evidence" value="ECO:0007669"/>
    <property type="project" value="UniProtKB-SubCell"/>
</dbReference>
<evidence type="ECO:0000256" key="10">
    <source>
        <dbReference type="ARBA" id="ARBA00023136"/>
    </source>
</evidence>
<dbReference type="GO" id="GO:0015252">
    <property type="term" value="F:proton channel activity"/>
    <property type="evidence" value="ECO:0007669"/>
    <property type="project" value="InterPro"/>
</dbReference>
<feature type="transmembrane region" description="Helical" evidence="13">
    <location>
        <begin position="144"/>
        <end position="161"/>
    </location>
</feature>
<keyword evidence="5 13" id="KW-0812">Transmembrane</keyword>
<evidence type="ECO:0000256" key="8">
    <source>
        <dbReference type="ARBA" id="ARBA00022989"/>
    </source>
</evidence>
<comment type="similarity">
    <text evidence="2">Belongs to the TMEM175 family.</text>
</comment>
<reference evidence="14" key="1">
    <citation type="submission" date="2019-04" db="EMBL/GenBank/DDBJ databases">
        <title>Evolution of Biomass-Degrading Anaerobic Consortia Revealed by Metagenomics.</title>
        <authorList>
            <person name="Peng X."/>
        </authorList>
    </citation>
    <scope>NUCLEOTIDE SEQUENCE</scope>
    <source>
        <strain evidence="14">SIG12</strain>
    </source>
</reference>
<sequence length="188" mass="21442">METERFEALIDAVLAIILTIIVLEIPMASNGSWEALFELKLEFIIYALSFLVVFNFWNYNNNLFHIVNKINSSVIWLMGIALFILSFLPYLTIFVAENFNSFIAHAFYGLDFLATALISVFIAEHLKKSDKGNIALQVALKSHYPIYSTIIMMVIGYIIGYLVYPPAITICCLISIPVLWIVSKYQIR</sequence>
<evidence type="ECO:0000313" key="15">
    <source>
        <dbReference type="Proteomes" id="UP000762703"/>
    </source>
</evidence>
<evidence type="ECO:0000256" key="4">
    <source>
        <dbReference type="ARBA" id="ARBA00022538"/>
    </source>
</evidence>
<accession>A0A8T3VEI1</accession>
<feature type="transmembrane region" description="Helical" evidence="13">
    <location>
        <begin position="102"/>
        <end position="123"/>
    </location>
</feature>
<keyword evidence="10 13" id="KW-0472">Membrane</keyword>
<dbReference type="InterPro" id="IPR010617">
    <property type="entry name" value="TMEM175-like"/>
</dbReference>
<feature type="transmembrane region" description="Helical" evidence="13">
    <location>
        <begin position="43"/>
        <end position="61"/>
    </location>
</feature>
<keyword evidence="3" id="KW-0813">Transport</keyword>
<protein>
    <submittedName>
        <fullName evidence="14">DUF1211 domain-containing protein</fullName>
    </submittedName>
</protein>
<gene>
    <name evidence="14" type="ORF">E7Z73_10595</name>
</gene>
<evidence type="ECO:0000256" key="5">
    <source>
        <dbReference type="ARBA" id="ARBA00022692"/>
    </source>
</evidence>
<keyword evidence="7" id="KW-0630">Potassium</keyword>
<dbReference type="AlphaFoldDB" id="A0A8T3VEI1"/>
<evidence type="ECO:0000256" key="3">
    <source>
        <dbReference type="ARBA" id="ARBA00022448"/>
    </source>
</evidence>
<proteinExistence type="inferred from homology"/>